<accession>A0ABT6PYN9</accession>
<feature type="transmembrane region" description="Helical" evidence="6">
    <location>
        <begin position="21"/>
        <end position="43"/>
    </location>
</feature>
<evidence type="ECO:0000313" key="8">
    <source>
        <dbReference type="Proteomes" id="UP001431634"/>
    </source>
</evidence>
<dbReference type="Pfam" id="PF02653">
    <property type="entry name" value="BPD_transp_2"/>
    <property type="match status" value="1"/>
</dbReference>
<keyword evidence="4 6" id="KW-1133">Transmembrane helix</keyword>
<proteinExistence type="predicted"/>
<evidence type="ECO:0000256" key="5">
    <source>
        <dbReference type="ARBA" id="ARBA00023136"/>
    </source>
</evidence>
<name>A0ABT6PYN9_9PROT</name>
<protein>
    <submittedName>
        <fullName evidence="7">ABC transporter permease</fullName>
    </submittedName>
</protein>
<evidence type="ECO:0000256" key="3">
    <source>
        <dbReference type="ARBA" id="ARBA00022692"/>
    </source>
</evidence>
<comment type="caution">
    <text evidence="7">The sequence shown here is derived from an EMBL/GenBank/DDBJ whole genome shotgun (WGS) entry which is preliminary data.</text>
</comment>
<dbReference type="PANTHER" id="PTHR47089:SF1">
    <property type="entry name" value="GUANOSINE ABC TRANSPORTER PERMEASE PROTEIN NUPP"/>
    <property type="match status" value="1"/>
</dbReference>
<keyword evidence="8" id="KW-1185">Reference proteome</keyword>
<dbReference type="PANTHER" id="PTHR47089">
    <property type="entry name" value="ABC TRANSPORTER, PERMEASE PROTEIN"/>
    <property type="match status" value="1"/>
</dbReference>
<dbReference type="CDD" id="cd06580">
    <property type="entry name" value="TM_PBP1_transp_TpRbsC_like"/>
    <property type="match status" value="1"/>
</dbReference>
<dbReference type="RefSeq" id="WP_281447138.1">
    <property type="nucleotide sequence ID" value="NZ_JASBAO010000001.1"/>
</dbReference>
<evidence type="ECO:0000256" key="2">
    <source>
        <dbReference type="ARBA" id="ARBA00022475"/>
    </source>
</evidence>
<keyword evidence="5 6" id="KW-0472">Membrane</keyword>
<feature type="transmembrane region" description="Helical" evidence="6">
    <location>
        <begin position="110"/>
        <end position="133"/>
    </location>
</feature>
<evidence type="ECO:0000256" key="1">
    <source>
        <dbReference type="ARBA" id="ARBA00004651"/>
    </source>
</evidence>
<dbReference type="InterPro" id="IPR001851">
    <property type="entry name" value="ABC_transp_permease"/>
</dbReference>
<gene>
    <name evidence="7" type="ORF">QJV27_01045</name>
</gene>
<evidence type="ECO:0000313" key="7">
    <source>
        <dbReference type="EMBL" id="MDI2089975.1"/>
    </source>
</evidence>
<keyword evidence="3 6" id="KW-0812">Transmembrane</keyword>
<feature type="transmembrane region" description="Helical" evidence="6">
    <location>
        <begin position="88"/>
        <end position="104"/>
    </location>
</feature>
<feature type="transmembrane region" description="Helical" evidence="6">
    <location>
        <begin position="189"/>
        <end position="207"/>
    </location>
</feature>
<keyword evidence="2" id="KW-1003">Cell membrane</keyword>
<feature type="transmembrane region" description="Helical" evidence="6">
    <location>
        <begin position="63"/>
        <end position="81"/>
    </location>
</feature>
<dbReference type="Proteomes" id="UP001431634">
    <property type="component" value="Unassembled WGS sequence"/>
</dbReference>
<dbReference type="EMBL" id="JASBAO010000001">
    <property type="protein sequence ID" value="MDI2089975.1"/>
    <property type="molecule type" value="Genomic_DNA"/>
</dbReference>
<evidence type="ECO:0000256" key="4">
    <source>
        <dbReference type="ARBA" id="ARBA00022989"/>
    </source>
</evidence>
<evidence type="ECO:0000256" key="6">
    <source>
        <dbReference type="SAM" id="Phobius"/>
    </source>
</evidence>
<feature type="transmembrane region" description="Helical" evidence="6">
    <location>
        <begin position="271"/>
        <end position="299"/>
    </location>
</feature>
<feature type="transmembrane region" description="Helical" evidence="6">
    <location>
        <begin position="311"/>
        <end position="329"/>
    </location>
</feature>
<feature type="transmembrane region" description="Helical" evidence="6">
    <location>
        <begin position="228"/>
        <end position="251"/>
    </location>
</feature>
<comment type="subcellular location">
    <subcellularLocation>
        <location evidence="1">Cell membrane</location>
        <topology evidence="1">Multi-pass membrane protein</topology>
    </subcellularLocation>
</comment>
<organism evidence="7 8">
    <name type="scientific">Commensalibacter oyaizuii</name>
    <dbReference type="NCBI Taxonomy" id="3043873"/>
    <lineage>
        <taxon>Bacteria</taxon>
        <taxon>Pseudomonadati</taxon>
        <taxon>Pseudomonadota</taxon>
        <taxon>Alphaproteobacteria</taxon>
        <taxon>Acetobacterales</taxon>
        <taxon>Acetobacteraceae</taxon>
    </lineage>
</organism>
<feature type="transmembrane region" description="Helical" evidence="6">
    <location>
        <begin position="145"/>
        <end position="169"/>
    </location>
</feature>
<sequence>MQRYLRRLSIAPLSLVTLYRIIVFGIVLLLCALAALIAGYNPLSVAYVILSVSFGTRDGFEGILLYFTPLLLTGVSCLLAFRLWIVNNGAEGQFLLGALAASWVGLHCNFPAWICILIAGLAGIFGGVLWMLIPTLAKVYAGVNEILTTLMMNFIASFLIIYCVTGPLAGSFSSSPVIPISLPLLWGNVHIGILVAFFCVFVLAWLSTYTKWGYELKVCGANTQAARYIGLPINGYLLLIMLISGGLAGLAGMLEVIGTVHRLQPGISNGLGYLGIIVSILARNSFLSLIPSAFFIAFILNTGIIMQTQQFNNAITLIITGLLLLLIAISDELAHYQFMKISPQRGGQ</sequence>
<reference evidence="7" key="1">
    <citation type="submission" date="2023-05" db="EMBL/GenBank/DDBJ databases">
        <title>Whole genome sequence of Commensalibacter sp.</title>
        <authorList>
            <person name="Charoenyingcharoen P."/>
            <person name="Yukphan P."/>
        </authorList>
    </citation>
    <scope>NUCLEOTIDE SEQUENCE</scope>
    <source>
        <strain evidence="7">TBRC 16381</strain>
    </source>
</reference>